<dbReference type="InterPro" id="IPR014757">
    <property type="entry name" value="Tscrpt_reg_IclR_C"/>
</dbReference>
<dbReference type="SUPFAM" id="SSF46785">
    <property type="entry name" value="Winged helix' DNA-binding domain"/>
    <property type="match status" value="1"/>
</dbReference>
<evidence type="ECO:0000256" key="2">
    <source>
        <dbReference type="ARBA" id="ARBA00023125"/>
    </source>
</evidence>
<feature type="domain" description="IclR-ED" evidence="5">
    <location>
        <begin position="51"/>
        <end position="232"/>
    </location>
</feature>
<protein>
    <submittedName>
        <fullName evidence="6">Transcriptional regulator kdgR</fullName>
    </submittedName>
</protein>
<reference evidence="6 7" key="1">
    <citation type="submission" date="2019-02" db="EMBL/GenBank/DDBJ databases">
        <authorList>
            <consortium name="Pathogen Informatics"/>
        </authorList>
    </citation>
    <scope>NUCLEOTIDE SEQUENCE [LARGE SCALE GENOMIC DNA]</scope>
    <source>
        <strain evidence="6 7">3012STDY6756504</strain>
    </source>
</reference>
<organism evidence="6 7">
    <name type="scientific">Nocardia cyriacigeorgica</name>
    <dbReference type="NCBI Taxonomy" id="135487"/>
    <lineage>
        <taxon>Bacteria</taxon>
        <taxon>Bacillati</taxon>
        <taxon>Actinomycetota</taxon>
        <taxon>Actinomycetes</taxon>
        <taxon>Mycobacteriales</taxon>
        <taxon>Nocardiaceae</taxon>
        <taxon>Nocardia</taxon>
    </lineage>
</organism>
<name>A0A4U8VVK8_9NOCA</name>
<keyword evidence="2" id="KW-0238">DNA-binding</keyword>
<dbReference type="Pfam" id="PF09339">
    <property type="entry name" value="HTH_IclR"/>
    <property type="match status" value="1"/>
</dbReference>
<dbReference type="GO" id="GO:0003677">
    <property type="term" value="F:DNA binding"/>
    <property type="evidence" value="ECO:0007669"/>
    <property type="project" value="UniProtKB-KW"/>
</dbReference>
<evidence type="ECO:0000313" key="6">
    <source>
        <dbReference type="EMBL" id="VFA97676.1"/>
    </source>
</evidence>
<sequence>MALVAQAPFGIGVSEVAGALGLPKATVHGLLRTLHGVGYVRQDARTGKYRMGEGPSGAGMDTNVLRSYAMNWADTVAARTGESVRMGAVHADGVQIVHHVFRPDRSVQRLRVGVVLPLHATALGKVLLAYTPGLAERGGELPAYTHRTITAPRALHAQLTQVRAHGFATDIGEFAAERASVAAPVRDPGGRVVGALGVVGAVDRVCGAAAAWAGLVESVRSAAAAISADIAADRARVRR</sequence>
<dbReference type="PROSITE" id="PS51078">
    <property type="entry name" value="ICLR_ED"/>
    <property type="match status" value="1"/>
</dbReference>
<dbReference type="Proteomes" id="UP000290439">
    <property type="component" value="Chromosome"/>
</dbReference>
<dbReference type="InterPro" id="IPR036388">
    <property type="entry name" value="WH-like_DNA-bd_sf"/>
</dbReference>
<evidence type="ECO:0000256" key="3">
    <source>
        <dbReference type="ARBA" id="ARBA00023163"/>
    </source>
</evidence>
<proteinExistence type="predicted"/>
<dbReference type="PANTHER" id="PTHR30136:SF24">
    <property type="entry name" value="HTH-TYPE TRANSCRIPTIONAL REPRESSOR ALLR"/>
    <property type="match status" value="1"/>
</dbReference>
<keyword evidence="1" id="KW-0805">Transcription regulation</keyword>
<dbReference type="InterPro" id="IPR029016">
    <property type="entry name" value="GAF-like_dom_sf"/>
</dbReference>
<evidence type="ECO:0000256" key="1">
    <source>
        <dbReference type="ARBA" id="ARBA00023015"/>
    </source>
</evidence>
<evidence type="ECO:0000259" key="4">
    <source>
        <dbReference type="PROSITE" id="PS51077"/>
    </source>
</evidence>
<dbReference type="InterPro" id="IPR005471">
    <property type="entry name" value="Tscrpt_reg_IclR_N"/>
</dbReference>
<dbReference type="GO" id="GO:0045892">
    <property type="term" value="P:negative regulation of DNA-templated transcription"/>
    <property type="evidence" value="ECO:0007669"/>
    <property type="project" value="TreeGrafter"/>
</dbReference>
<evidence type="ECO:0000313" key="7">
    <source>
        <dbReference type="Proteomes" id="UP000290439"/>
    </source>
</evidence>
<dbReference type="PANTHER" id="PTHR30136">
    <property type="entry name" value="HELIX-TURN-HELIX TRANSCRIPTIONAL REGULATOR, ICLR FAMILY"/>
    <property type="match status" value="1"/>
</dbReference>
<dbReference type="InterPro" id="IPR050707">
    <property type="entry name" value="HTH_MetabolicPath_Reg"/>
</dbReference>
<dbReference type="GO" id="GO:0003700">
    <property type="term" value="F:DNA-binding transcription factor activity"/>
    <property type="evidence" value="ECO:0007669"/>
    <property type="project" value="TreeGrafter"/>
</dbReference>
<dbReference type="EMBL" id="LR215973">
    <property type="protein sequence ID" value="VFA97676.1"/>
    <property type="molecule type" value="Genomic_DNA"/>
</dbReference>
<keyword evidence="3" id="KW-0804">Transcription</keyword>
<dbReference type="InterPro" id="IPR036390">
    <property type="entry name" value="WH_DNA-bd_sf"/>
</dbReference>
<dbReference type="Gene3D" id="1.10.10.10">
    <property type="entry name" value="Winged helix-like DNA-binding domain superfamily/Winged helix DNA-binding domain"/>
    <property type="match status" value="1"/>
</dbReference>
<dbReference type="AlphaFoldDB" id="A0A4U8VVK8"/>
<dbReference type="SUPFAM" id="SSF55781">
    <property type="entry name" value="GAF domain-like"/>
    <property type="match status" value="1"/>
</dbReference>
<dbReference type="Pfam" id="PF01614">
    <property type="entry name" value="IclR_C"/>
    <property type="match status" value="1"/>
</dbReference>
<dbReference type="PROSITE" id="PS51077">
    <property type="entry name" value="HTH_ICLR"/>
    <property type="match status" value="1"/>
</dbReference>
<evidence type="ECO:0000259" key="5">
    <source>
        <dbReference type="PROSITE" id="PS51078"/>
    </source>
</evidence>
<feature type="domain" description="HTH iclR-type" evidence="4">
    <location>
        <begin position="1"/>
        <end position="53"/>
    </location>
</feature>
<dbReference type="Gene3D" id="3.30.450.40">
    <property type="match status" value="1"/>
</dbReference>
<gene>
    <name evidence="6" type="primary">kdgR_3</name>
    <name evidence="6" type="ORF">NCTC10797_01440</name>
</gene>
<accession>A0A4U8VVK8</accession>